<evidence type="ECO:0000313" key="2">
    <source>
        <dbReference type="Proteomes" id="UP000606600"/>
    </source>
</evidence>
<sequence>MKTYKKPATGKLFARFDNELRSLLMEDLKALKERGQFTTRNNQATQQTLSAA</sequence>
<dbReference type="EMBL" id="JACWMY010000015">
    <property type="protein sequence ID" value="MBD1366959.1"/>
    <property type="molecule type" value="Genomic_DNA"/>
</dbReference>
<organism evidence="1 2">
    <name type="scientific">Mucilaginibacter pankratovii</name>
    <dbReference type="NCBI Taxonomy" id="2772110"/>
    <lineage>
        <taxon>Bacteria</taxon>
        <taxon>Pseudomonadati</taxon>
        <taxon>Bacteroidota</taxon>
        <taxon>Sphingobacteriia</taxon>
        <taxon>Sphingobacteriales</taxon>
        <taxon>Sphingobacteriaceae</taxon>
        <taxon>Mucilaginibacter</taxon>
    </lineage>
</organism>
<keyword evidence="2" id="KW-1185">Reference proteome</keyword>
<name>A0ABR7WXE1_9SPHI</name>
<proteinExistence type="predicted"/>
<gene>
    <name evidence="1" type="ORF">IDJ77_24325</name>
</gene>
<reference evidence="1 2" key="1">
    <citation type="submission" date="2020-09" db="EMBL/GenBank/DDBJ databases">
        <title>Novel species of Mucilaginibacter isolated from a glacier on the Tibetan Plateau.</title>
        <authorList>
            <person name="Liu Q."/>
            <person name="Xin Y.-H."/>
        </authorList>
    </citation>
    <scope>NUCLEOTIDE SEQUENCE [LARGE SCALE GENOMIC DNA]</scope>
    <source>
        <strain evidence="1 2">ZT4R22</strain>
    </source>
</reference>
<evidence type="ECO:0000313" key="1">
    <source>
        <dbReference type="EMBL" id="MBD1366959.1"/>
    </source>
</evidence>
<accession>A0ABR7WXE1</accession>
<protein>
    <submittedName>
        <fullName evidence="1">Uncharacterized protein</fullName>
    </submittedName>
</protein>
<comment type="caution">
    <text evidence="1">The sequence shown here is derived from an EMBL/GenBank/DDBJ whole genome shotgun (WGS) entry which is preliminary data.</text>
</comment>
<dbReference type="RefSeq" id="WP_191191590.1">
    <property type="nucleotide sequence ID" value="NZ_JACWMY010000015.1"/>
</dbReference>
<dbReference type="Proteomes" id="UP000606600">
    <property type="component" value="Unassembled WGS sequence"/>
</dbReference>